<dbReference type="Proteomes" id="UP001276659">
    <property type="component" value="Unassembled WGS sequence"/>
</dbReference>
<reference evidence="2" key="1">
    <citation type="submission" date="2022-11" db="EMBL/GenBank/DDBJ databases">
        <title>Chromosomal genome sequence assembly and mating type (MAT) locus characterization of the leprose asexual lichenized fungus Lepraria neglecta (Nyl.) Erichsen.</title>
        <authorList>
            <person name="Allen J.L."/>
            <person name="Pfeffer B."/>
        </authorList>
    </citation>
    <scope>NUCLEOTIDE SEQUENCE</scope>
    <source>
        <strain evidence="2">Allen 5258</strain>
    </source>
</reference>
<keyword evidence="3" id="KW-1185">Reference proteome</keyword>
<dbReference type="PANTHER" id="PTHR43712:SF1">
    <property type="entry name" value="HYPOTHETICAL O-METHYLTRANSFERASE (EUROFUNG)-RELATED"/>
    <property type="match status" value="1"/>
</dbReference>
<evidence type="ECO:0000313" key="3">
    <source>
        <dbReference type="Proteomes" id="UP001276659"/>
    </source>
</evidence>
<sequence>MGSTAVSVDVPGLVKQLRTLKSSDLQDEAARRSLFEAARNVAAALETPGDAINRTAHTSLQTTAAKIASDLNLFEILSKQDISVFYTTQLAETTKVEEILLEPDQSAFQKGHKTEQMPFQWALSVPFRFDNINLWMAASREGQNTFLDGYPFEKELGHSLKPEISLFVDVGGGVGHQCLALKQRLPHLSARVINPDFPPVIAQAIPCEGVEHTVHDFMAEQPIKGNFPPNAMISRFRLPNLTIFRRQIILPAYVMHEYPDDKCAIILRQIMDVMDKDSVILIDEMVLPNKGAHWHQTQVDLLMMACFAEDRDAMALHAGCCRVEGETDLHLHAGTS</sequence>
<comment type="caution">
    <text evidence="2">The sequence shown here is derived from an EMBL/GenBank/DDBJ whole genome shotgun (WGS) entry which is preliminary data.</text>
</comment>
<dbReference type="AlphaFoldDB" id="A0AAE0DQ87"/>
<gene>
    <name evidence="2" type="ORF">OEA41_000904</name>
</gene>
<protein>
    <recommendedName>
        <fullName evidence="1">O-methyltransferase C-terminal domain-containing protein</fullName>
    </recommendedName>
</protein>
<feature type="domain" description="O-methyltransferase C-terminal" evidence="1">
    <location>
        <begin position="249"/>
        <end position="306"/>
    </location>
</feature>
<dbReference type="Pfam" id="PF00891">
    <property type="entry name" value="Methyltransf_2"/>
    <property type="match status" value="1"/>
</dbReference>
<dbReference type="InterPro" id="IPR029063">
    <property type="entry name" value="SAM-dependent_MTases_sf"/>
</dbReference>
<organism evidence="2 3">
    <name type="scientific">Lepraria neglecta</name>
    <dbReference type="NCBI Taxonomy" id="209136"/>
    <lineage>
        <taxon>Eukaryota</taxon>
        <taxon>Fungi</taxon>
        <taxon>Dikarya</taxon>
        <taxon>Ascomycota</taxon>
        <taxon>Pezizomycotina</taxon>
        <taxon>Lecanoromycetes</taxon>
        <taxon>OSLEUM clade</taxon>
        <taxon>Lecanoromycetidae</taxon>
        <taxon>Lecanorales</taxon>
        <taxon>Lecanorineae</taxon>
        <taxon>Stereocaulaceae</taxon>
        <taxon>Lepraria</taxon>
    </lineage>
</organism>
<dbReference type="InterPro" id="IPR001077">
    <property type="entry name" value="COMT_C"/>
</dbReference>
<dbReference type="Gene3D" id="3.40.50.150">
    <property type="entry name" value="Vaccinia Virus protein VP39"/>
    <property type="match status" value="1"/>
</dbReference>
<name>A0AAE0DQ87_9LECA</name>
<dbReference type="PANTHER" id="PTHR43712">
    <property type="entry name" value="PUTATIVE (AFU_ORTHOLOGUE AFUA_4G14580)-RELATED"/>
    <property type="match status" value="1"/>
</dbReference>
<dbReference type="SUPFAM" id="SSF53335">
    <property type="entry name" value="S-adenosyl-L-methionine-dependent methyltransferases"/>
    <property type="match status" value="1"/>
</dbReference>
<evidence type="ECO:0000259" key="1">
    <source>
        <dbReference type="Pfam" id="PF00891"/>
    </source>
</evidence>
<evidence type="ECO:0000313" key="2">
    <source>
        <dbReference type="EMBL" id="KAK3178767.1"/>
    </source>
</evidence>
<accession>A0AAE0DQ87</accession>
<proteinExistence type="predicted"/>
<dbReference type="EMBL" id="JASNWA010000003">
    <property type="protein sequence ID" value="KAK3178767.1"/>
    <property type="molecule type" value="Genomic_DNA"/>
</dbReference>
<dbReference type="GO" id="GO:0008171">
    <property type="term" value="F:O-methyltransferase activity"/>
    <property type="evidence" value="ECO:0007669"/>
    <property type="project" value="InterPro"/>
</dbReference>